<sequence>MSRESIEDLKLPTIRQEVPHQQIVCLPVHLEIFYKVGVSEGFGTGVVVQSGVVAWRLMHPGCGLLEWRMLLISGWVPNLPIDSAEGGGLEAGK</sequence>
<keyword evidence="2" id="KW-1185">Reference proteome</keyword>
<organism evidence="2">
    <name type="scientific">Laccaria bicolor (strain S238N-H82 / ATCC MYA-4686)</name>
    <name type="common">Bicoloured deceiver</name>
    <name type="synonym">Laccaria laccata var. bicolor</name>
    <dbReference type="NCBI Taxonomy" id="486041"/>
    <lineage>
        <taxon>Eukaryota</taxon>
        <taxon>Fungi</taxon>
        <taxon>Dikarya</taxon>
        <taxon>Basidiomycota</taxon>
        <taxon>Agaricomycotina</taxon>
        <taxon>Agaricomycetes</taxon>
        <taxon>Agaricomycetidae</taxon>
        <taxon>Agaricales</taxon>
        <taxon>Agaricineae</taxon>
        <taxon>Hydnangiaceae</taxon>
        <taxon>Laccaria</taxon>
    </lineage>
</organism>
<dbReference type="GeneID" id="6074920"/>
<dbReference type="KEGG" id="lbc:LACBIDRAFT_318284"/>
<dbReference type="HOGENOM" id="CLU_2400052_0_0_1"/>
<dbReference type="AlphaFoldDB" id="B0D6D9"/>
<proteinExistence type="predicted"/>
<dbReference type="Proteomes" id="UP000001194">
    <property type="component" value="Unassembled WGS sequence"/>
</dbReference>
<accession>B0D6D9</accession>
<gene>
    <name evidence="1" type="ORF">LACBIDRAFT_318284</name>
</gene>
<evidence type="ECO:0000313" key="2">
    <source>
        <dbReference type="Proteomes" id="UP000001194"/>
    </source>
</evidence>
<dbReference type="RefSeq" id="XP_001879320.1">
    <property type="nucleotide sequence ID" value="XM_001879285.1"/>
</dbReference>
<evidence type="ECO:0000313" key="1">
    <source>
        <dbReference type="EMBL" id="EDR09935.1"/>
    </source>
</evidence>
<dbReference type="InParanoid" id="B0D6D9"/>
<name>B0D6D9_LACBS</name>
<protein>
    <submittedName>
        <fullName evidence="1">Predicted protein</fullName>
    </submittedName>
</protein>
<dbReference type="EMBL" id="DS547098">
    <property type="protein sequence ID" value="EDR09935.1"/>
    <property type="molecule type" value="Genomic_DNA"/>
</dbReference>
<reference evidence="1 2" key="1">
    <citation type="journal article" date="2008" name="Nature">
        <title>The genome of Laccaria bicolor provides insights into mycorrhizal symbiosis.</title>
        <authorList>
            <person name="Martin F."/>
            <person name="Aerts A."/>
            <person name="Ahren D."/>
            <person name="Brun A."/>
            <person name="Danchin E.G.J."/>
            <person name="Duchaussoy F."/>
            <person name="Gibon J."/>
            <person name="Kohler A."/>
            <person name="Lindquist E."/>
            <person name="Pereda V."/>
            <person name="Salamov A."/>
            <person name="Shapiro H.J."/>
            <person name="Wuyts J."/>
            <person name="Blaudez D."/>
            <person name="Buee M."/>
            <person name="Brokstein P."/>
            <person name="Canbaeck B."/>
            <person name="Cohen D."/>
            <person name="Courty P.E."/>
            <person name="Coutinho P.M."/>
            <person name="Delaruelle C."/>
            <person name="Detter J.C."/>
            <person name="Deveau A."/>
            <person name="DiFazio S."/>
            <person name="Duplessis S."/>
            <person name="Fraissinet-Tachet L."/>
            <person name="Lucic E."/>
            <person name="Frey-Klett P."/>
            <person name="Fourrey C."/>
            <person name="Feussner I."/>
            <person name="Gay G."/>
            <person name="Grimwood J."/>
            <person name="Hoegger P.J."/>
            <person name="Jain P."/>
            <person name="Kilaru S."/>
            <person name="Labbe J."/>
            <person name="Lin Y.C."/>
            <person name="Legue V."/>
            <person name="Le Tacon F."/>
            <person name="Marmeisse R."/>
            <person name="Melayah D."/>
            <person name="Montanini B."/>
            <person name="Muratet M."/>
            <person name="Nehls U."/>
            <person name="Niculita-Hirzel H."/>
            <person name="Oudot-Le Secq M.P."/>
            <person name="Peter M."/>
            <person name="Quesneville H."/>
            <person name="Rajashekar B."/>
            <person name="Reich M."/>
            <person name="Rouhier N."/>
            <person name="Schmutz J."/>
            <person name="Yin T."/>
            <person name="Chalot M."/>
            <person name="Henrissat B."/>
            <person name="Kuees U."/>
            <person name="Lucas S."/>
            <person name="Van de Peer Y."/>
            <person name="Podila G.K."/>
            <person name="Polle A."/>
            <person name="Pukkila P.J."/>
            <person name="Richardson P.M."/>
            <person name="Rouze P."/>
            <person name="Sanders I.R."/>
            <person name="Stajich J.E."/>
            <person name="Tunlid A."/>
            <person name="Tuskan G."/>
            <person name="Grigoriev I.V."/>
        </authorList>
    </citation>
    <scope>NUCLEOTIDE SEQUENCE [LARGE SCALE GENOMIC DNA]</scope>
    <source>
        <strain evidence="2">S238N-H82 / ATCC MYA-4686</strain>
    </source>
</reference>